<feature type="transmembrane region" description="Helical" evidence="1">
    <location>
        <begin position="35"/>
        <end position="54"/>
    </location>
</feature>
<evidence type="ECO:0000256" key="1">
    <source>
        <dbReference type="SAM" id="Phobius"/>
    </source>
</evidence>
<evidence type="ECO:0000313" key="3">
    <source>
        <dbReference type="Proteomes" id="UP000613193"/>
    </source>
</evidence>
<feature type="transmembrane region" description="Helical" evidence="1">
    <location>
        <begin position="89"/>
        <end position="107"/>
    </location>
</feature>
<gene>
    <name evidence="2" type="ORF">I5M19_11565</name>
</gene>
<dbReference type="AlphaFoldDB" id="A0A934PUS9"/>
<feature type="transmembrane region" description="Helical" evidence="1">
    <location>
        <begin position="113"/>
        <end position="133"/>
    </location>
</feature>
<sequence length="216" mass="25134">MSIRFFIYLLLLLAVFTYGMLNFKRLSIPFKILTFFLGLTFLSETISRIAILLYRNSAPVDHIFAVTEYIMVAMIYYRLSTDKTFKRFLLFSIPVFIILAIFSMLLYQGILEFPSVLLSIQEVAFVIFSLLYFKEMLLNPISISLKKQSAFWFNTAFFLFSSVIFLCFGLMNSFIKSKLGTTFLDTFVYTLNIIFYCTIGLSLIIESKKTINVSYH</sequence>
<feature type="transmembrane region" description="Helical" evidence="1">
    <location>
        <begin position="187"/>
        <end position="205"/>
    </location>
</feature>
<name>A0A934PUS9_9SPHI</name>
<proteinExistence type="predicted"/>
<keyword evidence="1" id="KW-1133">Transmembrane helix</keyword>
<feature type="transmembrane region" description="Helical" evidence="1">
    <location>
        <begin position="153"/>
        <end position="175"/>
    </location>
</feature>
<organism evidence="2 3">
    <name type="scientific">Mucilaginibacter segetis</name>
    <dbReference type="NCBI Taxonomy" id="2793071"/>
    <lineage>
        <taxon>Bacteria</taxon>
        <taxon>Pseudomonadati</taxon>
        <taxon>Bacteroidota</taxon>
        <taxon>Sphingobacteriia</taxon>
        <taxon>Sphingobacteriales</taxon>
        <taxon>Sphingobacteriaceae</taxon>
        <taxon>Mucilaginibacter</taxon>
    </lineage>
</organism>
<keyword evidence="3" id="KW-1185">Reference proteome</keyword>
<dbReference type="Proteomes" id="UP000613193">
    <property type="component" value="Unassembled WGS sequence"/>
</dbReference>
<protein>
    <submittedName>
        <fullName evidence="2">Uncharacterized protein</fullName>
    </submittedName>
</protein>
<accession>A0A934PUS9</accession>
<reference evidence="2" key="1">
    <citation type="submission" date="2020-12" db="EMBL/GenBank/DDBJ databases">
        <title>Bacterial novel species Mucilaginibacter sp. SD-g isolated from soil.</title>
        <authorList>
            <person name="Jung H.-Y."/>
        </authorList>
    </citation>
    <scope>NUCLEOTIDE SEQUENCE</scope>
    <source>
        <strain evidence="2">SD-g</strain>
    </source>
</reference>
<dbReference type="EMBL" id="JAEHFW010000002">
    <property type="protein sequence ID" value="MBK0379951.1"/>
    <property type="molecule type" value="Genomic_DNA"/>
</dbReference>
<feature type="transmembrane region" description="Helical" evidence="1">
    <location>
        <begin position="60"/>
        <end position="77"/>
    </location>
</feature>
<dbReference type="RefSeq" id="WP_200066490.1">
    <property type="nucleotide sequence ID" value="NZ_JAEHFW010000002.1"/>
</dbReference>
<comment type="caution">
    <text evidence="2">The sequence shown here is derived from an EMBL/GenBank/DDBJ whole genome shotgun (WGS) entry which is preliminary data.</text>
</comment>
<feature type="transmembrane region" description="Helical" evidence="1">
    <location>
        <begin position="6"/>
        <end position="23"/>
    </location>
</feature>
<keyword evidence="1" id="KW-0472">Membrane</keyword>
<keyword evidence="1" id="KW-0812">Transmembrane</keyword>
<evidence type="ECO:0000313" key="2">
    <source>
        <dbReference type="EMBL" id="MBK0379951.1"/>
    </source>
</evidence>